<protein>
    <submittedName>
        <fullName evidence="17 18">Uncharacterized protein LOC110981176</fullName>
    </submittedName>
</protein>
<feature type="domain" description="Phorbol-ester/DAG-type" evidence="15">
    <location>
        <begin position="416"/>
        <end position="465"/>
    </location>
</feature>
<evidence type="ECO:0000256" key="3">
    <source>
        <dbReference type="ARBA" id="ARBA00022443"/>
    </source>
</evidence>
<keyword evidence="7" id="KW-0677">Repeat</keyword>
<reference evidence="17 18" key="1">
    <citation type="submission" date="2025-04" db="UniProtKB">
        <authorList>
            <consortium name="RefSeq"/>
        </authorList>
    </citation>
    <scope>IDENTIFICATION</scope>
</reference>
<evidence type="ECO:0000256" key="12">
    <source>
        <dbReference type="SAM" id="Coils"/>
    </source>
</evidence>
<evidence type="ECO:0000256" key="11">
    <source>
        <dbReference type="PROSITE-ProRule" id="PRU00192"/>
    </source>
</evidence>
<dbReference type="FunFam" id="3.30.60.20:FF:000022">
    <property type="entry name" value="SH3 and cysteine-rich domain-containing protein 3 isoform 2"/>
    <property type="match status" value="1"/>
</dbReference>
<dbReference type="InterPro" id="IPR039688">
    <property type="entry name" value="STAC1/2/3"/>
</dbReference>
<dbReference type="SUPFAM" id="SSF57889">
    <property type="entry name" value="Cysteine-rich domain"/>
    <property type="match status" value="1"/>
</dbReference>
<dbReference type="SUPFAM" id="SSF103657">
    <property type="entry name" value="BAR/IMD domain-like"/>
    <property type="match status" value="1"/>
</dbReference>
<dbReference type="Gene3D" id="2.30.30.40">
    <property type="entry name" value="SH3 Domains"/>
    <property type="match status" value="2"/>
</dbReference>
<dbReference type="GO" id="GO:0003009">
    <property type="term" value="P:skeletal muscle contraction"/>
    <property type="evidence" value="ECO:0007669"/>
    <property type="project" value="TreeGrafter"/>
</dbReference>
<keyword evidence="8" id="KW-0863">Zinc-finger</keyword>
<dbReference type="PROSITE" id="PS00479">
    <property type="entry name" value="ZF_DAG_PE_1"/>
    <property type="match status" value="1"/>
</dbReference>
<dbReference type="PRINTS" id="PR00452">
    <property type="entry name" value="SH3DOMAIN"/>
</dbReference>
<feature type="compositionally biased region" description="Polar residues" evidence="13">
    <location>
        <begin position="607"/>
        <end position="616"/>
    </location>
</feature>
<dbReference type="Proteomes" id="UP000694845">
    <property type="component" value="Unplaced"/>
</dbReference>
<feature type="region of interest" description="Disordered" evidence="13">
    <location>
        <begin position="531"/>
        <end position="636"/>
    </location>
</feature>
<feature type="coiled-coil region" evidence="12">
    <location>
        <begin position="292"/>
        <end position="326"/>
    </location>
</feature>
<keyword evidence="16" id="KW-1185">Reference proteome</keyword>
<dbReference type="GO" id="GO:0042383">
    <property type="term" value="C:sarcolemma"/>
    <property type="evidence" value="ECO:0007669"/>
    <property type="project" value="UniProtKB-SubCell"/>
</dbReference>
<dbReference type="SMART" id="SM00326">
    <property type="entry name" value="SH3"/>
    <property type="match status" value="2"/>
</dbReference>
<accession>A0A8B7YLS4</accession>
<feature type="compositionally biased region" description="Polar residues" evidence="13">
    <location>
        <begin position="1"/>
        <end position="14"/>
    </location>
</feature>
<dbReference type="GO" id="GO:0008270">
    <property type="term" value="F:zinc ion binding"/>
    <property type="evidence" value="ECO:0007669"/>
    <property type="project" value="UniProtKB-KW"/>
</dbReference>
<dbReference type="Pfam" id="PF00018">
    <property type="entry name" value="SH3_1"/>
    <property type="match status" value="1"/>
</dbReference>
<dbReference type="SMART" id="SM00109">
    <property type="entry name" value="C1"/>
    <property type="match status" value="1"/>
</dbReference>
<dbReference type="InterPro" id="IPR001452">
    <property type="entry name" value="SH3_domain"/>
</dbReference>
<evidence type="ECO:0000256" key="9">
    <source>
        <dbReference type="ARBA" id="ARBA00022833"/>
    </source>
</evidence>
<feature type="compositionally biased region" description="Low complexity" evidence="13">
    <location>
        <begin position="556"/>
        <end position="571"/>
    </location>
</feature>
<dbReference type="GO" id="GO:0005737">
    <property type="term" value="C:cytoplasm"/>
    <property type="evidence" value="ECO:0007669"/>
    <property type="project" value="UniProtKB-SubCell"/>
</dbReference>
<keyword evidence="5" id="KW-0963">Cytoplasm</keyword>
<evidence type="ECO:0000256" key="10">
    <source>
        <dbReference type="ARBA" id="ARBA00023136"/>
    </source>
</evidence>
<evidence type="ECO:0000256" key="5">
    <source>
        <dbReference type="ARBA" id="ARBA00022490"/>
    </source>
</evidence>
<organism evidence="16 18">
    <name type="scientific">Acanthaster planci</name>
    <name type="common">Crown-of-thorns starfish</name>
    <dbReference type="NCBI Taxonomy" id="133434"/>
    <lineage>
        <taxon>Eukaryota</taxon>
        <taxon>Metazoa</taxon>
        <taxon>Echinodermata</taxon>
        <taxon>Eleutherozoa</taxon>
        <taxon>Asterozoa</taxon>
        <taxon>Asteroidea</taxon>
        <taxon>Valvatacea</taxon>
        <taxon>Valvatida</taxon>
        <taxon>Acanthasteridae</taxon>
        <taxon>Acanthaster</taxon>
    </lineage>
</organism>
<dbReference type="PROSITE" id="PS50081">
    <property type="entry name" value="ZF_DAG_PE_2"/>
    <property type="match status" value="1"/>
</dbReference>
<evidence type="ECO:0000256" key="13">
    <source>
        <dbReference type="SAM" id="MobiDB-lite"/>
    </source>
</evidence>
<sequence>MSSISGSRRGSTVSEHSRARSVHIGRTSNSKWLIRTVAEFCQQIAVIYEHFAINLQSLVESFKEQTLSKDGMCGYRWFESAWEDLLEQYAVVSSDYFDLAHNLECGVTNSLQEAAVHKHAFLDDVVHHRDSLRQEMKSKDSNLLKTEKEYAEAWKKMAQDGNGNIKSPNTALCYNKHNGYVLELAGLNKFNESVHATVLPSLSREIERVHSEIADLVIQGLIKHAQLTKSKLSVHGNHMDAVVRALQDIEVSGESVHSPSEKEPRRYSFVKPDHSASRDFVETKLVMNLATGRVLRDKHETLVREVNDLERRINTEKEILMKLTKQHDNIRANQQHAKAAEFLKKIANHKYDLQRSEVFLESKRAQLQLFTRDILSWKLSNGHAVMPGNGEHSGQSSVSSEAKDSFSDLLDNGRRVHCFQEYNFKKPTFCDNCRGLLKGILKQGLRCKLCKANVHHRCQDGIPACKGGMEKPNRVFRRQASVRDIKPLVDKKKLLRRQKSSSELEIPRQYDSNVDPVYEAIKCAASLSNASSSSYIDTSPRPSLVSNTSATTAHQSGSSLSGSHSSGSTNSLFPESRDLDKSKSAPHSPSSTSTRRKILETYGKSMSLDTEPSLRQQHTHGRNSEPSVRSSSPSSNDQDFVALYNFEGMMRDDLSLRAGDRVHVIDKRSTEWWKGELNGECGFFPSFCVTSLKPWEHVVRVTRTYKASQDVKDGIALKKDQVVIQTSNEDGGWVHVCSRKQTGLFPYKYLQPI</sequence>
<keyword evidence="3 11" id="KW-0728">SH3 domain</keyword>
<dbReference type="PROSITE" id="PS50002">
    <property type="entry name" value="SH3"/>
    <property type="match status" value="1"/>
</dbReference>
<evidence type="ECO:0000259" key="15">
    <source>
        <dbReference type="PROSITE" id="PS50081"/>
    </source>
</evidence>
<feature type="compositionally biased region" description="Polar residues" evidence="13">
    <location>
        <begin position="535"/>
        <end position="555"/>
    </location>
</feature>
<dbReference type="CDD" id="cd20817">
    <property type="entry name" value="C1_Stac"/>
    <property type="match status" value="1"/>
</dbReference>
<feature type="domain" description="SH3" evidence="14">
    <location>
        <begin position="635"/>
        <end position="694"/>
    </location>
</feature>
<evidence type="ECO:0000313" key="16">
    <source>
        <dbReference type="Proteomes" id="UP000694845"/>
    </source>
</evidence>
<evidence type="ECO:0000256" key="7">
    <source>
        <dbReference type="ARBA" id="ARBA00022737"/>
    </source>
</evidence>
<dbReference type="KEGG" id="aplc:110981176"/>
<dbReference type="Gene3D" id="3.30.60.20">
    <property type="match status" value="1"/>
</dbReference>
<dbReference type="Pfam" id="PF07653">
    <property type="entry name" value="SH3_2"/>
    <property type="match status" value="1"/>
</dbReference>
<dbReference type="Pfam" id="PF00130">
    <property type="entry name" value="C1_1"/>
    <property type="match status" value="1"/>
</dbReference>
<keyword evidence="12" id="KW-0175">Coiled coil</keyword>
<dbReference type="SUPFAM" id="SSF50044">
    <property type="entry name" value="SH3-domain"/>
    <property type="match status" value="2"/>
</dbReference>
<dbReference type="InterPro" id="IPR027267">
    <property type="entry name" value="AH/BAR_dom_sf"/>
</dbReference>
<gene>
    <name evidence="17 18" type="primary">LOC110981176</name>
</gene>
<name>A0A8B7YLS4_ACAPL</name>
<dbReference type="RefSeq" id="XP_022094212.1">
    <property type="nucleotide sequence ID" value="XM_022238520.1"/>
</dbReference>
<dbReference type="GeneID" id="110981176"/>
<dbReference type="OMA" id="QGKCLGK"/>
<dbReference type="PANTHER" id="PTHR15135:SF7">
    <property type="entry name" value="STAC-LIKE, ISOFORM J"/>
    <property type="match status" value="1"/>
</dbReference>
<dbReference type="Gene3D" id="1.20.1270.60">
    <property type="entry name" value="Arfaptin homology (AH) domain/BAR domain"/>
    <property type="match status" value="1"/>
</dbReference>
<evidence type="ECO:0000313" key="18">
    <source>
        <dbReference type="RefSeq" id="XP_022094213.1"/>
    </source>
</evidence>
<evidence type="ECO:0000256" key="6">
    <source>
        <dbReference type="ARBA" id="ARBA00022723"/>
    </source>
</evidence>
<dbReference type="OrthoDB" id="9991832at2759"/>
<comment type="subcellular location">
    <subcellularLocation>
        <location evidence="1">Cell membrane</location>
        <location evidence="1">Sarcolemma</location>
        <topology evidence="1">Peripheral membrane protein</topology>
        <orientation evidence="1">Cytoplasmic side</orientation>
    </subcellularLocation>
    <subcellularLocation>
        <location evidence="2">Cytoplasm</location>
    </subcellularLocation>
</comment>
<evidence type="ECO:0000256" key="1">
    <source>
        <dbReference type="ARBA" id="ARBA00004278"/>
    </source>
</evidence>
<keyword evidence="10" id="KW-0472">Membrane</keyword>
<keyword evidence="4" id="KW-1003">Cell membrane</keyword>
<feature type="region of interest" description="Disordered" evidence="13">
    <location>
        <begin position="1"/>
        <end position="20"/>
    </location>
</feature>
<feature type="compositionally biased region" description="Low complexity" evidence="13">
    <location>
        <begin position="624"/>
        <end position="636"/>
    </location>
</feature>
<evidence type="ECO:0000256" key="2">
    <source>
        <dbReference type="ARBA" id="ARBA00004496"/>
    </source>
</evidence>
<evidence type="ECO:0000256" key="4">
    <source>
        <dbReference type="ARBA" id="ARBA00022475"/>
    </source>
</evidence>
<evidence type="ECO:0000313" key="17">
    <source>
        <dbReference type="RefSeq" id="XP_022094212.1"/>
    </source>
</evidence>
<dbReference type="InterPro" id="IPR046349">
    <property type="entry name" value="C1-like_sf"/>
</dbReference>
<dbReference type="PANTHER" id="PTHR15135">
    <property type="entry name" value="STAC"/>
    <property type="match status" value="1"/>
</dbReference>
<evidence type="ECO:0000259" key="14">
    <source>
        <dbReference type="PROSITE" id="PS50002"/>
    </source>
</evidence>
<dbReference type="RefSeq" id="XP_022094213.1">
    <property type="nucleotide sequence ID" value="XM_022238521.1"/>
</dbReference>
<evidence type="ECO:0000256" key="8">
    <source>
        <dbReference type="ARBA" id="ARBA00022771"/>
    </source>
</evidence>
<keyword evidence="6" id="KW-0479">Metal-binding</keyword>
<dbReference type="GO" id="GO:1903078">
    <property type="term" value="P:positive regulation of protein localization to plasma membrane"/>
    <property type="evidence" value="ECO:0007669"/>
    <property type="project" value="TreeGrafter"/>
</dbReference>
<dbReference type="AlphaFoldDB" id="A0A8B7YLS4"/>
<proteinExistence type="predicted"/>
<keyword evidence="9" id="KW-0862">Zinc</keyword>
<dbReference type="InterPro" id="IPR002219">
    <property type="entry name" value="PKC_DAG/PE"/>
</dbReference>
<dbReference type="CDD" id="cd00174">
    <property type="entry name" value="SH3"/>
    <property type="match status" value="1"/>
</dbReference>
<dbReference type="InterPro" id="IPR036028">
    <property type="entry name" value="SH3-like_dom_sf"/>
</dbReference>